<sequence length="623" mass="68515">MLFNDNTLRGLEQHLRLAHRGEERAGHLLARLLYAREYPYCSAAELTERAGPFELQPSDRRPDDRSDLLLRPPPRRLHWVARWLNVLMTEPHPGGGVPQLSLQHVFVQTIIFFLYLAFPHAAAAAVWQTVLPHLFHYAGALFYISKEMGYRLARGRVLFAKGRPWEVIYRIAEWQRQGEEGVIVAHVADHQAWMVRFGEVGTLLRCERAPRLRLAVHRRVVAPEEGERLRLELRVVEGSIDLLGRAPLKLRREREVDCGDVNIPLPEPQSLKAAELPGRHSSGPNFETIVAFLEVAPTLTPPPPILAGNGCKVVLVSQKFDKRPLNQCGYAHAVRGEDGVLSGQLLGLYEKAGDGTLNAFTAARIEELIEAGPSARIEELIEAGPSAYRRALQQATYVSDVEETSTNTLDLALTLNTHTDYTTTGGKHDVIMTQLGERRKQLGACKQCILAGDPAGCNKPSLLEPCSRCAQLGVCCVSLHSVFDACDGASEQHKAVLQLSDIRFQRCGIVGLHMLKNKVAGYCNYSLINSDSDGGELCITMLRAIACGKDKALASRHKPSALCPGLSPRTAVLRSLKFLSSSACLPPRGGRRFVICAGPVCMTTVALSSTAVALRISSLRPSR</sequence>
<dbReference type="EMBL" id="HBIR01055045">
    <property type="protein sequence ID" value="CAE0591831.1"/>
    <property type="molecule type" value="Transcribed_RNA"/>
</dbReference>
<protein>
    <submittedName>
        <fullName evidence="1">Uncharacterized protein</fullName>
    </submittedName>
</protein>
<organism evidence="1">
    <name type="scientific">Emiliania huxleyi</name>
    <name type="common">Coccolithophore</name>
    <name type="synonym">Pontosphaera huxleyi</name>
    <dbReference type="NCBI Taxonomy" id="2903"/>
    <lineage>
        <taxon>Eukaryota</taxon>
        <taxon>Haptista</taxon>
        <taxon>Haptophyta</taxon>
        <taxon>Prymnesiophyceae</taxon>
        <taxon>Isochrysidales</taxon>
        <taxon>Noelaerhabdaceae</taxon>
        <taxon>Emiliania</taxon>
    </lineage>
</organism>
<gene>
    <name evidence="1" type="ORF">EHUX00137_LOCUS42877</name>
    <name evidence="2" type="ORF">EHUX00137_LOCUS42879</name>
    <name evidence="3" type="ORF">EHUX00137_LOCUS42883</name>
</gene>
<evidence type="ECO:0000313" key="3">
    <source>
        <dbReference type="EMBL" id="CAE0591841.1"/>
    </source>
</evidence>
<evidence type="ECO:0000313" key="2">
    <source>
        <dbReference type="EMBL" id="CAE0591834.1"/>
    </source>
</evidence>
<name>A0A6V2XKJ8_EMIHU</name>
<evidence type="ECO:0000313" key="1">
    <source>
        <dbReference type="EMBL" id="CAE0591831.1"/>
    </source>
</evidence>
<proteinExistence type="predicted"/>
<dbReference type="EMBL" id="HBIR01055047">
    <property type="protein sequence ID" value="CAE0591834.1"/>
    <property type="molecule type" value="Transcribed_RNA"/>
</dbReference>
<accession>A0A6V2XKJ8</accession>
<dbReference type="EMBL" id="HBIR01055052">
    <property type="protein sequence ID" value="CAE0591841.1"/>
    <property type="molecule type" value="Transcribed_RNA"/>
</dbReference>
<reference evidence="1" key="1">
    <citation type="submission" date="2021-01" db="EMBL/GenBank/DDBJ databases">
        <authorList>
            <person name="Corre E."/>
            <person name="Pelletier E."/>
            <person name="Niang G."/>
            <person name="Scheremetjew M."/>
            <person name="Finn R."/>
            <person name="Kale V."/>
            <person name="Holt S."/>
            <person name="Cochrane G."/>
            <person name="Meng A."/>
            <person name="Brown T."/>
            <person name="Cohen L."/>
        </authorList>
    </citation>
    <scope>NUCLEOTIDE SEQUENCE</scope>
    <source>
        <strain evidence="1">379</strain>
    </source>
</reference>
<dbReference type="AlphaFoldDB" id="A0A6V2XKJ8"/>